<proteinExistence type="predicted"/>
<keyword evidence="5" id="KW-1185">Reference proteome</keyword>
<reference evidence="2 4" key="1">
    <citation type="submission" date="2020-12" db="EMBL/GenBank/DDBJ databases">
        <title>strain FJAT-54423T represents a novel species of the genus Brevibacillus.</title>
        <authorList>
            <person name="Tang R."/>
        </authorList>
    </citation>
    <scope>NUCLEOTIDE SEQUENCE [LARGE SCALE GENOMIC DNA]</scope>
    <source>
        <strain evidence="2 4">FJAT-54423</strain>
    </source>
</reference>
<organism evidence="2 4">
    <name type="scientific">Brevibacillus composti</name>
    <dbReference type="NCBI Taxonomy" id="2796470"/>
    <lineage>
        <taxon>Bacteria</taxon>
        <taxon>Bacillati</taxon>
        <taxon>Bacillota</taxon>
        <taxon>Bacilli</taxon>
        <taxon>Bacillales</taxon>
        <taxon>Paenibacillaceae</taxon>
        <taxon>Brevibacillus</taxon>
    </lineage>
</organism>
<dbReference type="EMBL" id="CP066308">
    <property type="protein sequence ID" value="QQE75989.1"/>
    <property type="molecule type" value="Genomic_DNA"/>
</dbReference>
<feature type="compositionally biased region" description="Basic and acidic residues" evidence="1">
    <location>
        <begin position="171"/>
        <end position="181"/>
    </location>
</feature>
<evidence type="ECO:0000313" key="4">
    <source>
        <dbReference type="Proteomes" id="UP000595847"/>
    </source>
</evidence>
<accession>A0A7T5JQ54</accession>
<dbReference type="Gene3D" id="1.10.3450.10">
    <property type="entry name" value="TTHA0068-like"/>
    <property type="match status" value="1"/>
</dbReference>
<dbReference type="KEGG" id="bcop:JD108_09045"/>
<dbReference type="AlphaFoldDB" id="A0A7T5JQ54"/>
<evidence type="ECO:0000313" key="2">
    <source>
        <dbReference type="EMBL" id="QQE75989.1"/>
    </source>
</evidence>
<evidence type="ECO:0000313" key="5">
    <source>
        <dbReference type="Proteomes" id="UP000677234"/>
    </source>
</evidence>
<name>A0A7T5JQ54_9BACL</name>
<dbReference type="EMBL" id="CP073708">
    <property type="protein sequence ID" value="QUO43015.1"/>
    <property type="molecule type" value="Genomic_DNA"/>
</dbReference>
<gene>
    <name evidence="2" type="ORF">JD108_09045</name>
    <name evidence="3" type="ORF">KDJ56_08725</name>
</gene>
<dbReference type="InterPro" id="IPR005500">
    <property type="entry name" value="DUF309"/>
</dbReference>
<reference evidence="3" key="2">
    <citation type="submission" date="2021-04" db="EMBL/GenBank/DDBJ databases">
        <title>Brevibacillus composti FJAT-54423, complete genome.</title>
        <authorList>
            <person name="Tang R."/>
        </authorList>
    </citation>
    <scope>NUCLEOTIDE SEQUENCE</scope>
    <source>
        <strain evidence="3">FJAT-54424</strain>
    </source>
</reference>
<sequence length="181" mass="20893">MYPEAYVEYLVQFHAERDYFECHEILEEYWKESPPGERQAVWVALIQIAVSLYHQRRGNFAGALKMMRSAIAGIMREKAAVKALGLDVDSLLAMLRLAAAQQEARQPYRSISLPIADPALLEACRTICADRGLSFDRESDLQNEFLLHKHTLRDRSDVVEERERQLRRRSQPRDRSTGSDT</sequence>
<protein>
    <submittedName>
        <fullName evidence="2">DUF309 domain-containing protein</fullName>
    </submittedName>
</protein>
<dbReference type="InterPro" id="IPR023203">
    <property type="entry name" value="TTHA0068_sf"/>
</dbReference>
<dbReference type="Proteomes" id="UP000677234">
    <property type="component" value="Chromosome"/>
</dbReference>
<feature type="region of interest" description="Disordered" evidence="1">
    <location>
        <begin position="157"/>
        <end position="181"/>
    </location>
</feature>
<dbReference type="RefSeq" id="WP_198829499.1">
    <property type="nucleotide sequence ID" value="NZ_CP066308.1"/>
</dbReference>
<evidence type="ECO:0000256" key="1">
    <source>
        <dbReference type="SAM" id="MobiDB-lite"/>
    </source>
</evidence>
<dbReference type="PANTHER" id="PTHR34796:SF1">
    <property type="entry name" value="EXPRESSED PROTEIN"/>
    <property type="match status" value="1"/>
</dbReference>
<dbReference type="Proteomes" id="UP000595847">
    <property type="component" value="Chromosome"/>
</dbReference>
<dbReference type="Pfam" id="PF03745">
    <property type="entry name" value="DUF309"/>
    <property type="match status" value="1"/>
</dbReference>
<evidence type="ECO:0000313" key="3">
    <source>
        <dbReference type="EMBL" id="QUO43015.1"/>
    </source>
</evidence>
<dbReference type="SUPFAM" id="SSF140663">
    <property type="entry name" value="TTHA0068-like"/>
    <property type="match status" value="1"/>
</dbReference>
<dbReference type="PANTHER" id="PTHR34796">
    <property type="entry name" value="EXPRESSED PROTEIN"/>
    <property type="match status" value="1"/>
</dbReference>